<dbReference type="Pfam" id="PF18091">
    <property type="entry name" value="E3_UbLigase_RBR"/>
    <property type="match status" value="1"/>
</dbReference>
<dbReference type="PANTHER" id="PTHR16004:SF3">
    <property type="entry name" value="E3 UBIQUITIN-PROTEIN LIGASE RNF31"/>
    <property type="match status" value="1"/>
</dbReference>
<dbReference type="InterPro" id="IPR047542">
    <property type="entry name" value="Rcat_RBR_RNF31-like"/>
</dbReference>
<dbReference type="InterPro" id="IPR044066">
    <property type="entry name" value="TRIAD_supradom"/>
</dbReference>
<dbReference type="InterPro" id="IPR016135">
    <property type="entry name" value="UBQ-conjugating_enzyme/RWD"/>
</dbReference>
<reference evidence="13" key="1">
    <citation type="submission" date="2013-10" db="EMBL/GenBank/DDBJ databases">
        <authorList>
            <person name="Schartl M."/>
            <person name="Warren W."/>
        </authorList>
    </citation>
    <scope>NUCLEOTIDE SEQUENCE [LARGE SCALE GENOMIC DNA]</scope>
    <source>
        <strain evidence="13">female</strain>
    </source>
</reference>
<evidence type="ECO:0000256" key="3">
    <source>
        <dbReference type="ARBA" id="ARBA00022737"/>
    </source>
</evidence>
<dbReference type="PROSITE" id="PS50089">
    <property type="entry name" value="ZF_RING_2"/>
    <property type="match status" value="1"/>
</dbReference>
<evidence type="ECO:0000259" key="10">
    <source>
        <dbReference type="PROSITE" id="PS51322"/>
    </source>
</evidence>
<dbReference type="SUPFAM" id="SSF54495">
    <property type="entry name" value="UBC-like"/>
    <property type="match status" value="1"/>
</dbReference>
<keyword evidence="5" id="KW-0833">Ubl conjugation pathway</keyword>
<proteinExistence type="predicted"/>
<dbReference type="Pfam" id="PF22191">
    <property type="entry name" value="IBR_1"/>
    <property type="match status" value="1"/>
</dbReference>
<dbReference type="Proteomes" id="UP000028760">
    <property type="component" value="Unassembled WGS sequence"/>
</dbReference>
<feature type="region of interest" description="Disordered" evidence="8">
    <location>
        <begin position="287"/>
        <end position="306"/>
    </location>
</feature>
<dbReference type="OMA" id="KYLSHDC"/>
<dbReference type="Gene3D" id="3.10.110.10">
    <property type="entry name" value="Ubiquitin Conjugating Enzyme"/>
    <property type="match status" value="1"/>
</dbReference>
<dbReference type="InterPro" id="IPR013083">
    <property type="entry name" value="Znf_RING/FYVE/PHD"/>
</dbReference>
<dbReference type="CDD" id="cd20351">
    <property type="entry name" value="Rcat_RBR_HOIP"/>
    <property type="match status" value="1"/>
</dbReference>
<feature type="region of interest" description="Disordered" evidence="8">
    <location>
        <begin position="825"/>
        <end position="859"/>
    </location>
</feature>
<name>A0A087XZQ6_POEFO</name>
<dbReference type="SUPFAM" id="SSF57850">
    <property type="entry name" value="RING/U-box"/>
    <property type="match status" value="3"/>
</dbReference>
<dbReference type="Pfam" id="PF01485">
    <property type="entry name" value="IBR"/>
    <property type="match status" value="1"/>
</dbReference>
<dbReference type="Ensembl" id="ENSPFOT00000011275.2">
    <property type="protein sequence ID" value="ENSPFOP00000011259.2"/>
    <property type="gene ID" value="ENSPFOG00000011258.2"/>
</dbReference>
<dbReference type="SMART" id="SM00647">
    <property type="entry name" value="IBR"/>
    <property type="match status" value="2"/>
</dbReference>
<dbReference type="GO" id="GO:0061630">
    <property type="term" value="F:ubiquitin protein ligase activity"/>
    <property type="evidence" value="ECO:0007669"/>
    <property type="project" value="TreeGrafter"/>
</dbReference>
<dbReference type="AlphaFoldDB" id="A0A087XZQ6"/>
<keyword evidence="4 7" id="KW-0863">Zinc-finger</keyword>
<keyword evidence="2" id="KW-0479">Metal-binding</keyword>
<dbReference type="GO" id="GO:0070530">
    <property type="term" value="F:K63-linked polyubiquitin modification-dependent protein binding"/>
    <property type="evidence" value="ECO:0007669"/>
    <property type="project" value="TreeGrafter"/>
</dbReference>
<evidence type="ECO:0000256" key="2">
    <source>
        <dbReference type="ARBA" id="ARBA00022723"/>
    </source>
</evidence>
<accession>A0A087XZQ6</accession>
<reference evidence="12" key="2">
    <citation type="submission" date="2025-08" db="UniProtKB">
        <authorList>
            <consortium name="Ensembl"/>
        </authorList>
    </citation>
    <scope>IDENTIFICATION</scope>
</reference>
<keyword evidence="3" id="KW-0677">Repeat</keyword>
<dbReference type="GO" id="GO:0097039">
    <property type="term" value="P:protein linear polyubiquitination"/>
    <property type="evidence" value="ECO:0007669"/>
    <property type="project" value="TreeGrafter"/>
</dbReference>
<keyword evidence="6" id="KW-0862">Zinc</keyword>
<dbReference type="Pfam" id="PF05743">
    <property type="entry name" value="UEV"/>
    <property type="match status" value="1"/>
</dbReference>
<feature type="region of interest" description="Disordered" evidence="8">
    <location>
        <begin position="232"/>
        <end position="278"/>
    </location>
</feature>
<dbReference type="InterPro" id="IPR001841">
    <property type="entry name" value="Znf_RING"/>
</dbReference>
<dbReference type="GeneTree" id="ENSGT00530000064112"/>
<dbReference type="PANTHER" id="PTHR16004">
    <property type="entry name" value="RING FINGER PROTEIN 31-RELATED"/>
    <property type="match status" value="1"/>
</dbReference>
<dbReference type="EMBL" id="AYCK01023871">
    <property type="status" value="NOT_ANNOTATED_CDS"/>
    <property type="molecule type" value="Genomic_DNA"/>
</dbReference>
<evidence type="ECO:0000256" key="6">
    <source>
        <dbReference type="ARBA" id="ARBA00022833"/>
    </source>
</evidence>
<dbReference type="CDD" id="cd20337">
    <property type="entry name" value="BRcat_RBR_HOIP"/>
    <property type="match status" value="1"/>
</dbReference>
<dbReference type="InterPro" id="IPR002867">
    <property type="entry name" value="IBR_dom"/>
</dbReference>
<dbReference type="eggNOG" id="KOG2391">
    <property type="taxonomic scope" value="Eukaryota"/>
</dbReference>
<protein>
    <submittedName>
        <fullName evidence="12">Si:dkey-181m9.8</fullName>
    </submittedName>
</protein>
<evidence type="ECO:0000256" key="5">
    <source>
        <dbReference type="ARBA" id="ARBA00022786"/>
    </source>
</evidence>
<feature type="domain" description="RING-type" evidence="11">
    <location>
        <begin position="447"/>
        <end position="685"/>
    </location>
</feature>
<dbReference type="InterPro" id="IPR041031">
    <property type="entry name" value="RNF31_C"/>
</dbReference>
<dbReference type="GO" id="GO:0071797">
    <property type="term" value="C:LUBAC complex"/>
    <property type="evidence" value="ECO:0007669"/>
    <property type="project" value="InterPro"/>
</dbReference>
<sequence length="859" mass="95207">MPLVGPEAEQQTLTECRYRYPTETLKDLQSVRARFRDLRLFVDFYCFPNKETRRLLHLSGTLPVFYQGSAYNIPVCVWLHQTHPLSRPRCVVCPSVAMVINPSCPHVDSSGTVSVDGLRNWTPGVSNLTLLLSEMRLAFQKDTPLYARSVAQAPPPAGVSGVKVSEPGPGSDSGSDKPVAFRCGSCFVSSSCSSSPSSQQPQSPAHGPAHLAEANQWEQDSVRTSYTEELKGIDFGAPPSSGGANPFLSSSPPGSDLDPSVADLARPAGAPPTEPLSRMMGALRLDGGRRSEQNQRGSGDQSPAAEADLRKVRTGFTSAVFPWGLGLGRGPFWANNIQTFSHQRRDTLAERVKTQTWPVAKPTKTTSLCINGVSSDFDLLLQHQYLYVFLVYPVTVSQKIDVSAHLSPDRAAIFMALITMTGRSFSIDDVIEAVQHNPDLPSALKFLTHICPICRDQVSFSKIITMTHCSCFLCQSCFTSCFSIAIKERAIHQLTCPQCGQPEIRGQGALEESMDYFNLLDTQIRHFLPPDIHELFQRKLRDRALQEMPRFCWCAHCSFGMLHESDRLRMDCPSCRKSTCSQCRSPWSPHHQGLSCAEFKAWQQQTQQDWDSSILKHCVKSCLSSECPSCQFVFSLSRGGCLHFTCSQCRHQFCGGCSQRFALGPACSFSGQCASRGLHAHHPRDCLYHLRDWSVARLHRLLQHYRVTPSWLEPSSGSLAQCGQTVACFVLELRDDSGMTKEEPCGRPAPYGGYCQAHYKERLVEQINRCGADPAVLFSPAEVIAELRRWSVVVPTRMPEEPEPLYAHRLRLVLTNCLPLMKQRSTPSVTSAEAPPTPPVHSPTKQMMADDLKQVNGNQ</sequence>
<dbReference type="GO" id="GO:0015031">
    <property type="term" value="P:protein transport"/>
    <property type="evidence" value="ECO:0007669"/>
    <property type="project" value="InterPro"/>
</dbReference>
<dbReference type="Gene3D" id="3.30.40.10">
    <property type="entry name" value="Zinc/RING finger domain, C3HC4 (zinc finger)"/>
    <property type="match status" value="1"/>
</dbReference>
<feature type="domain" description="RING-type" evidence="9">
    <location>
        <begin position="451"/>
        <end position="499"/>
    </location>
</feature>
<keyword evidence="1" id="KW-0808">Transferase</keyword>
<dbReference type="STRING" id="48698.ENSPFOP00000011259"/>
<evidence type="ECO:0000256" key="7">
    <source>
        <dbReference type="PROSITE-ProRule" id="PRU00175"/>
    </source>
</evidence>
<dbReference type="eggNOG" id="KOG1812">
    <property type="taxonomic scope" value="Eukaryota"/>
</dbReference>
<dbReference type="CDD" id="cd11685">
    <property type="entry name" value="UEV_TSG101-like"/>
    <property type="match status" value="1"/>
</dbReference>
<dbReference type="InterPro" id="IPR008883">
    <property type="entry name" value="UEV_N"/>
</dbReference>
<feature type="compositionally biased region" description="Low complexity" evidence="8">
    <location>
        <begin position="246"/>
        <end position="260"/>
    </location>
</feature>
<evidence type="ECO:0000259" key="9">
    <source>
        <dbReference type="PROSITE" id="PS50089"/>
    </source>
</evidence>
<reference evidence="12" key="3">
    <citation type="submission" date="2025-09" db="UniProtKB">
        <authorList>
            <consortium name="Ensembl"/>
        </authorList>
    </citation>
    <scope>IDENTIFICATION</scope>
</reference>
<dbReference type="InterPro" id="IPR047540">
    <property type="entry name" value="BRcat_RBR_RNF31-like"/>
</dbReference>
<dbReference type="PROSITE" id="PS51873">
    <property type="entry name" value="TRIAD"/>
    <property type="match status" value="1"/>
</dbReference>
<dbReference type="GO" id="GO:0036435">
    <property type="term" value="F:K48-linked polyubiquitin modification-dependent protein binding"/>
    <property type="evidence" value="ECO:0007669"/>
    <property type="project" value="TreeGrafter"/>
</dbReference>
<feature type="domain" description="UEV" evidence="10">
    <location>
        <begin position="5"/>
        <end position="149"/>
    </location>
</feature>
<dbReference type="PROSITE" id="PS51322">
    <property type="entry name" value="UEV"/>
    <property type="match status" value="1"/>
</dbReference>
<evidence type="ECO:0000256" key="4">
    <source>
        <dbReference type="ARBA" id="ARBA00022771"/>
    </source>
</evidence>
<evidence type="ECO:0000256" key="1">
    <source>
        <dbReference type="ARBA" id="ARBA00022679"/>
    </source>
</evidence>
<keyword evidence="13" id="KW-1185">Reference proteome</keyword>
<dbReference type="GO" id="GO:1990450">
    <property type="term" value="F:linear polyubiquitin binding"/>
    <property type="evidence" value="ECO:0007669"/>
    <property type="project" value="TreeGrafter"/>
</dbReference>
<evidence type="ECO:0000313" key="13">
    <source>
        <dbReference type="Proteomes" id="UP000028760"/>
    </source>
</evidence>
<feature type="region of interest" description="Disordered" evidence="8">
    <location>
        <begin position="151"/>
        <end position="176"/>
    </location>
</feature>
<evidence type="ECO:0000313" key="12">
    <source>
        <dbReference type="Ensembl" id="ENSPFOP00000011259.2"/>
    </source>
</evidence>
<dbReference type="GO" id="GO:0008270">
    <property type="term" value="F:zinc ion binding"/>
    <property type="evidence" value="ECO:0007669"/>
    <property type="project" value="UniProtKB-KW"/>
</dbReference>
<organism evidence="12 13">
    <name type="scientific">Poecilia formosa</name>
    <name type="common">Amazon molly</name>
    <name type="synonym">Limia formosa</name>
    <dbReference type="NCBI Taxonomy" id="48698"/>
    <lineage>
        <taxon>Eukaryota</taxon>
        <taxon>Metazoa</taxon>
        <taxon>Chordata</taxon>
        <taxon>Craniata</taxon>
        <taxon>Vertebrata</taxon>
        <taxon>Euteleostomi</taxon>
        <taxon>Actinopterygii</taxon>
        <taxon>Neopterygii</taxon>
        <taxon>Teleostei</taxon>
        <taxon>Neoteleostei</taxon>
        <taxon>Acanthomorphata</taxon>
        <taxon>Ovalentaria</taxon>
        <taxon>Atherinomorphae</taxon>
        <taxon>Cyprinodontiformes</taxon>
        <taxon>Poeciliidae</taxon>
        <taxon>Poeciliinae</taxon>
        <taxon>Poecilia</taxon>
    </lineage>
</organism>
<evidence type="ECO:0000256" key="8">
    <source>
        <dbReference type="SAM" id="MobiDB-lite"/>
    </source>
</evidence>
<dbReference type="InterPro" id="IPR026254">
    <property type="entry name" value="RNF31-like"/>
</dbReference>
<evidence type="ECO:0000259" key="11">
    <source>
        <dbReference type="PROSITE" id="PS51873"/>
    </source>
</evidence>